<protein>
    <recommendedName>
        <fullName evidence="3">HYR domain-containing protein</fullName>
    </recommendedName>
</protein>
<proteinExistence type="predicted"/>
<feature type="non-terminal residue" evidence="1">
    <location>
        <position position="751"/>
    </location>
</feature>
<evidence type="ECO:0000313" key="2">
    <source>
        <dbReference type="Proteomes" id="UP000295278"/>
    </source>
</evidence>
<gene>
    <name evidence="1" type="ORF">E0F89_15940</name>
</gene>
<dbReference type="Gene3D" id="2.60.40.10">
    <property type="entry name" value="Immunoglobulins"/>
    <property type="match status" value="1"/>
</dbReference>
<keyword evidence="2" id="KW-1185">Reference proteome</keyword>
<name>A0A4R5AQQ9_9FLAO</name>
<evidence type="ECO:0000313" key="1">
    <source>
        <dbReference type="EMBL" id="TDD74006.1"/>
    </source>
</evidence>
<dbReference type="AlphaFoldDB" id="A0A4R5AQQ9"/>
<comment type="caution">
    <text evidence="1">The sequence shown here is derived from an EMBL/GenBank/DDBJ whole genome shotgun (WGS) entry which is preliminary data.</text>
</comment>
<dbReference type="Proteomes" id="UP000295278">
    <property type="component" value="Unassembled WGS sequence"/>
</dbReference>
<reference evidence="1 2" key="1">
    <citation type="submission" date="2019-03" db="EMBL/GenBank/DDBJ databases">
        <title>Flavobacterium AT-3-2 sp. nov., isolated from arctic soil.</title>
        <authorList>
            <person name="Chaudhary D.K."/>
        </authorList>
    </citation>
    <scope>NUCLEOTIDE SEQUENCE [LARGE SCALE GENOMIC DNA]</scope>
    <source>
        <strain evidence="1 2">AT-3-2</strain>
    </source>
</reference>
<organism evidence="1 2">
    <name type="scientific">Flavobacterium caseinilyticum</name>
    <dbReference type="NCBI Taxonomy" id="2541732"/>
    <lineage>
        <taxon>Bacteria</taxon>
        <taxon>Pseudomonadati</taxon>
        <taxon>Bacteroidota</taxon>
        <taxon>Flavobacteriia</taxon>
        <taxon>Flavobacteriales</taxon>
        <taxon>Flavobacteriaceae</taxon>
        <taxon>Flavobacterium</taxon>
    </lineage>
</organism>
<evidence type="ECO:0008006" key="3">
    <source>
        <dbReference type="Google" id="ProtNLM"/>
    </source>
</evidence>
<dbReference type="EMBL" id="SMFM01000011">
    <property type="protein sequence ID" value="TDD74006.1"/>
    <property type="molecule type" value="Genomic_DNA"/>
</dbReference>
<sequence>MKKSTITKFFDVLSSKIYCCLRPKNTVSKLDFLKFNDGNPINYMSNVWLRCWRQSFVLPLVFMAILLTGYTAEAQSIQGVVPVQTPLLGSGVDGDAFAHTPNGYTNVGDLFDAVHPNGTHGVLDLTTGNLLYPGFTFFLQDPWGGDRQDPTIFTLSNKINDNPSTYTWGAGQNPNKNEIQNAGAHFSYGDPTIQTVVNGVPLVVNGVPVMGDPNDLWVLFAGDRQVTNGSSYIDFEFLQKSLTLTGAVYGAFNPQTGTSPVIGGSGSFESAGTDGGRTIGDILVTIEFVQGGGDANASIRVWTQTSPGVYEYVLHPNSDFLGNIFITQNTSITPVPFDVYGSDPNGTGVGGSYQVNQWAEGAVNLTKVFNAVNNDCFVLSTLFIRTRSSGSSNQSELKDFPGAPIQLKLCRDKTPPVISALPAPTTVECPAVLSFATPTATDNCAVKSLVYVDVTTPGNCAGNYSVTRTWTATDDCGNTAIAAQTINVRDTVAPVITATGTPTNGTLGCNPSADAINAALGTATAMDACGMVTPTFTDSAVTITGCLRSQTRTWNATDACGNAAAPVSRTATWTVDTVAPVITATGTPTNGTLGCSPSESAINAALGTATAMDACGMVTPTFTDSVVTITGCIRSQTRTWNATDACGNAAAPVSRTATWTVDTVAPVITATGTPTNGTLGCNPSADAINAALGTATAMDACGMVTPTFTDSVVTITGCLRSQTRTWNATDACGNAAAPVSRTTTWTVDTVA</sequence>
<accession>A0A4R5AQQ9</accession>
<dbReference type="InterPro" id="IPR013783">
    <property type="entry name" value="Ig-like_fold"/>
</dbReference>